<dbReference type="PANTHER" id="PTHR11800:SF13">
    <property type="entry name" value="DNA-DIRECTED RNA POLYMERASES I AND III SUBUNIT RPAC1"/>
    <property type="match status" value="1"/>
</dbReference>
<organism evidence="8 9">
    <name type="scientific">Allomyces macrogynus (strain ATCC 38327)</name>
    <name type="common">Allomyces javanicus var. macrogynus</name>
    <dbReference type="NCBI Taxonomy" id="578462"/>
    <lineage>
        <taxon>Eukaryota</taxon>
        <taxon>Fungi</taxon>
        <taxon>Fungi incertae sedis</taxon>
        <taxon>Blastocladiomycota</taxon>
        <taxon>Blastocladiomycetes</taxon>
        <taxon>Blastocladiales</taxon>
        <taxon>Blastocladiaceae</taxon>
        <taxon>Allomyces</taxon>
    </lineage>
</organism>
<evidence type="ECO:0000256" key="6">
    <source>
        <dbReference type="ARBA" id="ARBA00025804"/>
    </source>
</evidence>
<reference evidence="8 9" key="1">
    <citation type="submission" date="2009-11" db="EMBL/GenBank/DDBJ databases">
        <title>Annotation of Allomyces macrogynus ATCC 38327.</title>
        <authorList>
            <consortium name="The Broad Institute Genome Sequencing Platform"/>
            <person name="Russ C."/>
            <person name="Cuomo C."/>
            <person name="Burger G."/>
            <person name="Gray M.W."/>
            <person name="Holland P.W.H."/>
            <person name="King N."/>
            <person name="Lang F.B.F."/>
            <person name="Roger A.J."/>
            <person name="Ruiz-Trillo I."/>
            <person name="Young S.K."/>
            <person name="Zeng Q."/>
            <person name="Gargeya S."/>
            <person name="Fitzgerald M."/>
            <person name="Haas B."/>
            <person name="Abouelleil A."/>
            <person name="Alvarado L."/>
            <person name="Arachchi H.M."/>
            <person name="Berlin A."/>
            <person name="Chapman S.B."/>
            <person name="Gearin G."/>
            <person name="Goldberg J."/>
            <person name="Griggs A."/>
            <person name="Gujja S."/>
            <person name="Hansen M."/>
            <person name="Heiman D."/>
            <person name="Howarth C."/>
            <person name="Larimer J."/>
            <person name="Lui A."/>
            <person name="MacDonald P.J.P."/>
            <person name="McCowen C."/>
            <person name="Montmayeur A."/>
            <person name="Murphy C."/>
            <person name="Neiman D."/>
            <person name="Pearson M."/>
            <person name="Priest M."/>
            <person name="Roberts A."/>
            <person name="Saif S."/>
            <person name="Shea T."/>
            <person name="Sisk P."/>
            <person name="Stolte C."/>
            <person name="Sykes S."/>
            <person name="Wortman J."/>
            <person name="Nusbaum C."/>
            <person name="Birren B."/>
        </authorList>
    </citation>
    <scope>NUCLEOTIDE SEQUENCE [LARGE SCALE GENOMIC DNA]</scope>
    <source>
        <strain evidence="8 9">ATCC 38327</strain>
    </source>
</reference>
<evidence type="ECO:0000313" key="9">
    <source>
        <dbReference type="Proteomes" id="UP000054350"/>
    </source>
</evidence>
<evidence type="ECO:0000256" key="1">
    <source>
        <dbReference type="ARBA" id="ARBA00004123"/>
    </source>
</evidence>
<comment type="subcellular location">
    <subcellularLocation>
        <location evidence="1">Nucleus</location>
    </subcellularLocation>
</comment>
<dbReference type="GO" id="GO:0003899">
    <property type="term" value="F:DNA-directed RNA polymerase activity"/>
    <property type="evidence" value="ECO:0007669"/>
    <property type="project" value="InterPro"/>
</dbReference>
<dbReference type="EMBL" id="GG745354">
    <property type="protein sequence ID" value="KNE67869.1"/>
    <property type="molecule type" value="Genomic_DNA"/>
</dbReference>
<dbReference type="InterPro" id="IPR033901">
    <property type="entry name" value="RNAPI/III_AC40"/>
</dbReference>
<sequence length="354" mass="40237">MADNYQYQIPPNVDREEFMRTRVFVERDQVTNTTSNDLSGTWDSFDDRWDFDAWKKQFRLVINRMSFNAVEFDLIGVHASVANTLRRILIAEVPTMAIEDVFIKNNTSVMMDEVLAHRLGLIPLRADVGKFGERGPNDAPTDLNTIVLNLKVKCERIQGTPKSMPREQRLTNHTVYSRDIIWDPQGDQATEHKDNPIQPAFDDIVITKLNQGEELDIVMHARKGIGRDHAKYSPVGTASYRIMPEIHILRPIVGDAAHKFAESFPPGVIEIVKNARGQDEAKVANARKDTVSRNVLRHPEFLDAVTLSRKRDHFIFNVETVGSVTPAPLMVQAFDVLKQKCLKLRASLDNLNLQ</sequence>
<dbReference type="Proteomes" id="UP000054350">
    <property type="component" value="Unassembled WGS sequence"/>
</dbReference>
<dbReference type="CDD" id="cd07032">
    <property type="entry name" value="RNAP_I_II_AC40"/>
    <property type="match status" value="1"/>
</dbReference>
<dbReference type="Gene3D" id="2.170.120.12">
    <property type="entry name" value="DNA-directed RNA polymerase, insert domain"/>
    <property type="match status" value="1"/>
</dbReference>
<evidence type="ECO:0000256" key="3">
    <source>
        <dbReference type="ARBA" id="ARBA00022478"/>
    </source>
</evidence>
<dbReference type="SMART" id="SM00662">
    <property type="entry name" value="RPOLD"/>
    <property type="match status" value="1"/>
</dbReference>
<dbReference type="GO" id="GO:0006351">
    <property type="term" value="P:DNA-templated transcription"/>
    <property type="evidence" value="ECO:0007669"/>
    <property type="project" value="InterPro"/>
</dbReference>
<dbReference type="GO" id="GO:0055029">
    <property type="term" value="C:nuclear DNA-directed RNA polymerase complex"/>
    <property type="evidence" value="ECO:0007669"/>
    <property type="project" value="UniProtKB-ARBA"/>
</dbReference>
<proteinExistence type="inferred from homology"/>
<dbReference type="NCBIfam" id="NF001988">
    <property type="entry name" value="PRK00783.1"/>
    <property type="match status" value="1"/>
</dbReference>
<evidence type="ECO:0000259" key="7">
    <source>
        <dbReference type="SMART" id="SM00662"/>
    </source>
</evidence>
<dbReference type="InterPro" id="IPR011262">
    <property type="entry name" value="DNA-dir_RNA_pol_insert"/>
</dbReference>
<dbReference type="GO" id="GO:0005666">
    <property type="term" value="C:RNA polymerase III complex"/>
    <property type="evidence" value="ECO:0007669"/>
    <property type="project" value="TreeGrafter"/>
</dbReference>
<dbReference type="SUPFAM" id="SSF56553">
    <property type="entry name" value="Insert subdomain of RNA polymerase alpha subunit"/>
    <property type="match status" value="1"/>
</dbReference>
<dbReference type="PANTHER" id="PTHR11800">
    <property type="entry name" value="DNA-DIRECTED RNA POLYMERASE"/>
    <property type="match status" value="1"/>
</dbReference>
<dbReference type="InterPro" id="IPR011263">
    <property type="entry name" value="DNA-dir_RNA_pol_RpoA/D/Rpb3"/>
</dbReference>
<dbReference type="Pfam" id="PF01193">
    <property type="entry name" value="RNA_pol_L"/>
    <property type="match status" value="1"/>
</dbReference>
<dbReference type="InterPro" id="IPR050518">
    <property type="entry name" value="Rpo3/RPB3_RNA_Pol_subunit"/>
</dbReference>
<dbReference type="PROSITE" id="PS00446">
    <property type="entry name" value="RNA_POL_D_30KD"/>
    <property type="match status" value="1"/>
</dbReference>
<accession>A0A0L0SZT3</accession>
<dbReference type="GO" id="GO:0005736">
    <property type="term" value="C:RNA polymerase I complex"/>
    <property type="evidence" value="ECO:0007669"/>
    <property type="project" value="TreeGrafter"/>
</dbReference>
<keyword evidence="4" id="KW-0804">Transcription</keyword>
<protein>
    <recommendedName>
        <fullName evidence="2">DNA-directed RNA polymerases I and III subunit RPAC1</fullName>
    </recommendedName>
</protein>
<comment type="similarity">
    <text evidence="6">Belongs to the archaeal Rpo3/eukaryotic RPB3 RNA polymerase subunit family.</text>
</comment>
<dbReference type="HAMAP" id="MF_00320">
    <property type="entry name" value="RNApol_arch_Rpo3"/>
    <property type="match status" value="1"/>
</dbReference>
<dbReference type="OMA" id="KKKCRAF"/>
<dbReference type="GO" id="GO:0046983">
    <property type="term" value="F:protein dimerization activity"/>
    <property type="evidence" value="ECO:0007669"/>
    <property type="project" value="InterPro"/>
</dbReference>
<dbReference type="Pfam" id="PF01000">
    <property type="entry name" value="RNA_pol_A_bac"/>
    <property type="match status" value="1"/>
</dbReference>
<dbReference type="AlphaFoldDB" id="A0A0L0SZT3"/>
<keyword evidence="3" id="KW-0240">DNA-directed RNA polymerase</keyword>
<gene>
    <name evidence="8" type="ORF">AMAG_12586</name>
</gene>
<dbReference type="InterPro" id="IPR036643">
    <property type="entry name" value="RNApol_insert_sf"/>
</dbReference>
<evidence type="ECO:0000313" key="8">
    <source>
        <dbReference type="EMBL" id="KNE67869.1"/>
    </source>
</evidence>
<name>A0A0L0SZT3_ALLM3</name>
<dbReference type="VEuPathDB" id="FungiDB:AMAG_12586"/>
<keyword evidence="5" id="KW-0539">Nucleus</keyword>
<dbReference type="OrthoDB" id="270173at2759"/>
<dbReference type="InterPro" id="IPR036603">
    <property type="entry name" value="RBP11-like"/>
</dbReference>
<evidence type="ECO:0000256" key="2">
    <source>
        <dbReference type="ARBA" id="ARBA00022083"/>
    </source>
</evidence>
<evidence type="ECO:0000256" key="5">
    <source>
        <dbReference type="ARBA" id="ARBA00023242"/>
    </source>
</evidence>
<dbReference type="Gene3D" id="3.30.1360.10">
    <property type="entry name" value="RNA polymerase, RBP11-like subunit"/>
    <property type="match status" value="1"/>
</dbReference>
<evidence type="ECO:0000256" key="4">
    <source>
        <dbReference type="ARBA" id="ARBA00023163"/>
    </source>
</evidence>
<dbReference type="SUPFAM" id="SSF55257">
    <property type="entry name" value="RBP11-like subunits of RNA polymerase"/>
    <property type="match status" value="1"/>
</dbReference>
<reference evidence="9" key="2">
    <citation type="submission" date="2009-11" db="EMBL/GenBank/DDBJ databases">
        <title>The Genome Sequence of Allomyces macrogynus strain ATCC 38327.</title>
        <authorList>
            <consortium name="The Broad Institute Genome Sequencing Platform"/>
            <person name="Russ C."/>
            <person name="Cuomo C."/>
            <person name="Shea T."/>
            <person name="Young S.K."/>
            <person name="Zeng Q."/>
            <person name="Koehrsen M."/>
            <person name="Haas B."/>
            <person name="Borodovsky M."/>
            <person name="Guigo R."/>
            <person name="Alvarado L."/>
            <person name="Berlin A."/>
            <person name="Borenstein D."/>
            <person name="Chen Z."/>
            <person name="Engels R."/>
            <person name="Freedman E."/>
            <person name="Gellesch M."/>
            <person name="Goldberg J."/>
            <person name="Griggs A."/>
            <person name="Gujja S."/>
            <person name="Heiman D."/>
            <person name="Hepburn T."/>
            <person name="Howarth C."/>
            <person name="Jen D."/>
            <person name="Larson L."/>
            <person name="Lewis B."/>
            <person name="Mehta T."/>
            <person name="Park D."/>
            <person name="Pearson M."/>
            <person name="Roberts A."/>
            <person name="Saif S."/>
            <person name="Shenoy N."/>
            <person name="Sisk P."/>
            <person name="Stolte C."/>
            <person name="Sykes S."/>
            <person name="Walk T."/>
            <person name="White J."/>
            <person name="Yandava C."/>
            <person name="Burger G."/>
            <person name="Gray M.W."/>
            <person name="Holland P.W.H."/>
            <person name="King N."/>
            <person name="Lang F.B.F."/>
            <person name="Roger A.J."/>
            <person name="Ruiz-Trillo I."/>
            <person name="Lander E."/>
            <person name="Nusbaum C."/>
        </authorList>
    </citation>
    <scope>NUCLEOTIDE SEQUENCE [LARGE SCALE GENOMIC DNA]</scope>
    <source>
        <strain evidence="9">ATCC 38327</strain>
    </source>
</reference>
<dbReference type="eggNOG" id="KOG1521">
    <property type="taxonomic scope" value="Eukaryota"/>
</dbReference>
<keyword evidence="9" id="KW-1185">Reference proteome</keyword>
<dbReference type="InterPro" id="IPR001514">
    <property type="entry name" value="DNA-dir_RNA_pol_30-40kDasu_CS"/>
</dbReference>
<dbReference type="InterPro" id="IPR022842">
    <property type="entry name" value="RNAP_Rpo3/Rpb3/RPAC1"/>
</dbReference>
<dbReference type="GO" id="GO:0003677">
    <property type="term" value="F:DNA binding"/>
    <property type="evidence" value="ECO:0007669"/>
    <property type="project" value="InterPro"/>
</dbReference>
<feature type="domain" description="DNA-directed RNA polymerase RpoA/D/Rpb3-type" evidence="7">
    <location>
        <begin position="69"/>
        <end position="347"/>
    </location>
</feature>
<dbReference type="STRING" id="578462.A0A0L0SZT3"/>